<dbReference type="Gene3D" id="3.20.20.140">
    <property type="entry name" value="Metal-dependent hydrolases"/>
    <property type="match status" value="1"/>
</dbReference>
<dbReference type="InterPro" id="IPR006680">
    <property type="entry name" value="Amidohydro-rel"/>
</dbReference>
<name>A0A158DJ92_9BURK</name>
<comment type="caution">
    <text evidence="3">The sequence shown here is derived from an EMBL/GenBank/DDBJ whole genome shotgun (WGS) entry which is preliminary data.</text>
</comment>
<keyword evidence="4" id="KW-1185">Reference proteome</keyword>
<sequence>MQIVHAPHVPVREDWLALREEPILEPELPIVDAHHHLWDRQTGRYLTDEFAKDLQSGHRVVSTVYVQCRSMLRADGPDSMKPVGEVEFATGVAAMFASGGYGRTRSCEGMVSGADLTLGDALEAVLETMIDVSGGRLRGVRNPLAWHASPEVRSSPVTPPRDLMRDPGFRNGVKALARFGLSLDAWVYHTQLSELYELACVVPDVTVVIDHFGGPVGVGPHEGERAQVFADWKRGLARLASLPNTRIKLGGAGMSVFGFDFARRDVPPSSEELAAAWRPYFETCVELFGVERCMFESNFPVDKGMFSYVVLWNAFKRLAGSMSADEKTALFSKTAAATYRLQLHGDER</sequence>
<dbReference type="OrthoDB" id="9787654at2"/>
<proteinExistence type="inferred from homology"/>
<dbReference type="PANTHER" id="PTHR43569">
    <property type="entry name" value="AMIDOHYDROLASE"/>
    <property type="match status" value="1"/>
</dbReference>
<dbReference type="Proteomes" id="UP000054870">
    <property type="component" value="Unassembled WGS sequence"/>
</dbReference>
<evidence type="ECO:0000256" key="1">
    <source>
        <dbReference type="ARBA" id="ARBA00038310"/>
    </source>
</evidence>
<gene>
    <name evidence="3" type="ORF">AWB75_06832</name>
</gene>
<feature type="domain" description="Amidohydrolase-related" evidence="2">
    <location>
        <begin position="31"/>
        <end position="341"/>
    </location>
</feature>
<reference evidence="3" key="1">
    <citation type="submission" date="2016-01" db="EMBL/GenBank/DDBJ databases">
        <authorList>
            <person name="Peeters C."/>
        </authorList>
    </citation>
    <scope>NUCLEOTIDE SEQUENCE [LARGE SCALE GENOMIC DNA]</scope>
    <source>
        <strain evidence="3">LMG 29318</strain>
    </source>
</reference>
<dbReference type="GO" id="GO:0016787">
    <property type="term" value="F:hydrolase activity"/>
    <property type="evidence" value="ECO:0007669"/>
    <property type="project" value="UniProtKB-KW"/>
</dbReference>
<dbReference type="PANTHER" id="PTHR43569:SF1">
    <property type="entry name" value="BLL3371 PROTEIN"/>
    <property type="match status" value="1"/>
</dbReference>
<evidence type="ECO:0000313" key="4">
    <source>
        <dbReference type="Proteomes" id="UP000054870"/>
    </source>
</evidence>
<dbReference type="InterPro" id="IPR052350">
    <property type="entry name" value="Metallo-dep_Lactonases"/>
</dbReference>
<dbReference type="SUPFAM" id="SSF51556">
    <property type="entry name" value="Metallo-dependent hydrolases"/>
    <property type="match status" value="1"/>
</dbReference>
<evidence type="ECO:0000313" key="3">
    <source>
        <dbReference type="EMBL" id="SAK94644.1"/>
    </source>
</evidence>
<dbReference type="RefSeq" id="WP_061128420.1">
    <property type="nucleotide sequence ID" value="NZ_FCOF02000073.1"/>
</dbReference>
<dbReference type="Pfam" id="PF04909">
    <property type="entry name" value="Amidohydro_2"/>
    <property type="match status" value="1"/>
</dbReference>
<comment type="similarity">
    <text evidence="1">Belongs to the metallo-dependent hydrolases superfamily.</text>
</comment>
<evidence type="ECO:0000259" key="2">
    <source>
        <dbReference type="Pfam" id="PF04909"/>
    </source>
</evidence>
<protein>
    <submittedName>
        <fullName evidence="3">Amidohydrolase</fullName>
    </submittedName>
</protein>
<dbReference type="InterPro" id="IPR032466">
    <property type="entry name" value="Metal_Hydrolase"/>
</dbReference>
<organism evidence="3 4">
    <name type="scientific">Caballeronia catudaia</name>
    <dbReference type="NCBI Taxonomy" id="1777136"/>
    <lineage>
        <taxon>Bacteria</taxon>
        <taxon>Pseudomonadati</taxon>
        <taxon>Pseudomonadota</taxon>
        <taxon>Betaproteobacteria</taxon>
        <taxon>Burkholderiales</taxon>
        <taxon>Burkholderiaceae</taxon>
        <taxon>Caballeronia</taxon>
    </lineage>
</organism>
<accession>A0A158DJ92</accession>
<dbReference type="EMBL" id="FCOF02000073">
    <property type="protein sequence ID" value="SAK94644.1"/>
    <property type="molecule type" value="Genomic_DNA"/>
</dbReference>
<dbReference type="AlphaFoldDB" id="A0A158DJ92"/>